<feature type="compositionally biased region" description="Acidic residues" evidence="5">
    <location>
        <begin position="261"/>
        <end position="272"/>
    </location>
</feature>
<feature type="compositionally biased region" description="Low complexity" evidence="5">
    <location>
        <begin position="251"/>
        <end position="260"/>
    </location>
</feature>
<feature type="compositionally biased region" description="Low complexity" evidence="5">
    <location>
        <begin position="98"/>
        <end position="108"/>
    </location>
</feature>
<dbReference type="Gene3D" id="3.40.50.1220">
    <property type="entry name" value="TPP-binding domain"/>
    <property type="match status" value="2"/>
</dbReference>
<feature type="domain" description="Deacetylase sirtuin-type" evidence="6">
    <location>
        <begin position="7"/>
        <end position="605"/>
    </location>
</feature>
<feature type="region of interest" description="Disordered" evidence="5">
    <location>
        <begin position="984"/>
        <end position="1009"/>
    </location>
</feature>
<feature type="compositionally biased region" description="Polar residues" evidence="5">
    <location>
        <begin position="790"/>
        <end position="824"/>
    </location>
</feature>
<dbReference type="EMBL" id="JAFIMR010000040">
    <property type="protein sequence ID" value="KAI1857433.1"/>
    <property type="molecule type" value="Genomic_DNA"/>
</dbReference>
<evidence type="ECO:0000259" key="6">
    <source>
        <dbReference type="PROSITE" id="PS50305"/>
    </source>
</evidence>
<dbReference type="PROSITE" id="PS50305">
    <property type="entry name" value="SIRTUIN"/>
    <property type="match status" value="1"/>
</dbReference>
<feature type="region of interest" description="Disordered" evidence="5">
    <location>
        <begin position="753"/>
        <end position="851"/>
    </location>
</feature>
<comment type="caution">
    <text evidence="7">The sequence shown here is derived from an EMBL/GenBank/DDBJ whole genome shotgun (WGS) entry which is preliminary data.</text>
</comment>
<feature type="compositionally biased region" description="Polar residues" evidence="5">
    <location>
        <begin position="832"/>
        <end position="849"/>
    </location>
</feature>
<comment type="similarity">
    <text evidence="1">Belongs to the sirtuin family. Class I subfamily.</text>
</comment>
<evidence type="ECO:0000313" key="8">
    <source>
        <dbReference type="Proteomes" id="UP000829685"/>
    </source>
</evidence>
<organism evidence="7 8">
    <name type="scientific">Neoarthrinium moseri</name>
    <dbReference type="NCBI Taxonomy" id="1658444"/>
    <lineage>
        <taxon>Eukaryota</taxon>
        <taxon>Fungi</taxon>
        <taxon>Dikarya</taxon>
        <taxon>Ascomycota</taxon>
        <taxon>Pezizomycotina</taxon>
        <taxon>Sordariomycetes</taxon>
        <taxon>Xylariomycetidae</taxon>
        <taxon>Amphisphaeriales</taxon>
        <taxon>Apiosporaceae</taxon>
        <taxon>Neoarthrinium</taxon>
    </lineage>
</organism>
<dbReference type="Proteomes" id="UP000829685">
    <property type="component" value="Unassembled WGS sequence"/>
</dbReference>
<evidence type="ECO:0000256" key="2">
    <source>
        <dbReference type="ARBA" id="ARBA00022679"/>
    </source>
</evidence>
<dbReference type="GO" id="GO:0017136">
    <property type="term" value="F:histone deacetylase activity, NAD-dependent"/>
    <property type="evidence" value="ECO:0007669"/>
    <property type="project" value="TreeGrafter"/>
</dbReference>
<dbReference type="PANTHER" id="PTHR11085:SF8">
    <property type="entry name" value="NAD-DEPENDENT HISTONE DEACETYLASE HST3"/>
    <property type="match status" value="1"/>
</dbReference>
<feature type="compositionally biased region" description="Low complexity" evidence="5">
    <location>
        <begin position="197"/>
        <end position="211"/>
    </location>
</feature>
<feature type="region of interest" description="Disordered" evidence="5">
    <location>
        <begin position="615"/>
        <end position="690"/>
    </location>
</feature>
<accession>A0A9P9WCJ2</accession>
<evidence type="ECO:0000256" key="5">
    <source>
        <dbReference type="SAM" id="MobiDB-lite"/>
    </source>
</evidence>
<proteinExistence type="inferred from homology"/>
<comment type="caution">
    <text evidence="4">Lacks conserved residue(s) required for the propagation of feature annotation.</text>
</comment>
<dbReference type="InterPro" id="IPR029035">
    <property type="entry name" value="DHS-like_NAD/FAD-binding_dom"/>
</dbReference>
<dbReference type="PANTHER" id="PTHR11085">
    <property type="entry name" value="NAD-DEPENDENT PROTEIN DEACYLASE SIRTUIN-5, MITOCHONDRIAL-RELATED"/>
    <property type="match status" value="1"/>
</dbReference>
<keyword evidence="3" id="KW-0520">NAD</keyword>
<feature type="compositionally biased region" description="Basic residues" evidence="5">
    <location>
        <begin position="873"/>
        <end position="883"/>
    </location>
</feature>
<dbReference type="SUPFAM" id="SSF52467">
    <property type="entry name" value="DHS-like NAD/FAD-binding domain"/>
    <property type="match status" value="1"/>
</dbReference>
<evidence type="ECO:0000256" key="3">
    <source>
        <dbReference type="ARBA" id="ARBA00023027"/>
    </source>
</evidence>
<dbReference type="InterPro" id="IPR026590">
    <property type="entry name" value="Ssirtuin_cat_dom"/>
</dbReference>
<feature type="region of interest" description="Disordered" evidence="5">
    <location>
        <begin position="932"/>
        <end position="956"/>
    </location>
</feature>
<keyword evidence="2" id="KW-0808">Transferase</keyword>
<evidence type="ECO:0000313" key="7">
    <source>
        <dbReference type="EMBL" id="KAI1857433.1"/>
    </source>
</evidence>
<feature type="compositionally biased region" description="Polar residues" evidence="5">
    <location>
        <begin position="401"/>
        <end position="410"/>
    </location>
</feature>
<dbReference type="InterPro" id="IPR003000">
    <property type="entry name" value="Sirtuin"/>
</dbReference>
<evidence type="ECO:0000256" key="4">
    <source>
        <dbReference type="PROSITE-ProRule" id="PRU00236"/>
    </source>
</evidence>
<feature type="compositionally biased region" description="Basic and acidic residues" evidence="5">
    <location>
        <begin position="654"/>
        <end position="664"/>
    </location>
</feature>
<name>A0A9P9WCJ2_9PEZI</name>
<keyword evidence="8" id="KW-1185">Reference proteome</keyword>
<evidence type="ECO:0000256" key="1">
    <source>
        <dbReference type="ARBA" id="ARBA00006924"/>
    </source>
</evidence>
<dbReference type="OrthoDB" id="2919105at2759"/>
<dbReference type="AlphaFoldDB" id="A0A9P9WCJ2"/>
<feature type="compositionally biased region" description="Low complexity" evidence="5">
    <location>
        <begin position="126"/>
        <end position="142"/>
    </location>
</feature>
<dbReference type="Pfam" id="PF02146">
    <property type="entry name" value="SIR2"/>
    <property type="match status" value="3"/>
</dbReference>
<feature type="region of interest" description="Disordered" evidence="5">
    <location>
        <begin position="722"/>
        <end position="741"/>
    </location>
</feature>
<dbReference type="GO" id="GO:0005634">
    <property type="term" value="C:nucleus"/>
    <property type="evidence" value="ECO:0007669"/>
    <property type="project" value="TreeGrafter"/>
</dbReference>
<sequence>MPTIQVAPGASDLLQNVADTLGKARKVIVVTGAGISTNSGIPDFRSEHGLYSLIQAQFDKAEVSGSLRDDDICTNGDDAGRPPKRRRISKIQDPTFASSPPRISSPPITQGSDGPCAPQDSTIEVATTSGTATSAGSTTQTQESVQVHLAPEQREPPQRVTRSRASTMRPTLPRHMTDASSQSSGLEDSIFSTPELSGTSSRTDGSSSPGPADRPTDAKTPVKSRTGALFSSSPLSSPPPILFDPYEESSESAGSGSQCSEDSDSDSEDTQESDLLASQTSQRRLRNMKGRDLFDCNIWSDPLKTSVFYRFATTLRQKVREVEPTTTHHFIARLRDIGKLTRVYTQNIDEIEKKIGLSTDLNVGAGNKRRKSAKQQQLADEKNSDESPPQTQGDDDPGGKDSTQSSQTPESGEGVKQRPSTTPDKGVECVFLHGSLQSLRCFVCAKLCDWDQDERESLTLSGEQPECPHCAGATAARQERGKRALGVGKLRPDIVLYGEEHPQSDLISPIVQHDLSVGPDLLLVLGTSLRVHGLKVMVREFAKSVHQKGGKVVFINFTKPSESIWGDVIDYWIEWDCDAWVDDLKQRKPTLWMSPEAIVEHERLKREALAEKKKETIANKKRESLENKKRESIGEKKRDATGGQRPATIQIPEDAPKPEPRSEQESPALSEVKVPAKPKEPAKNPQAERNDYSCGAYCMSRIADAFYTIRGEQFDFFGFTSRPQQPSAKPMKAPASRKPAVKKLRHSFPAMLPTLRDSASTTGSHRKPAVRTDLFFSPMSKDRYNKARKQLSNSSRPQTPQRISQLSNRSSSTLDELSSFTSEFQLRAPGSIGSSQPTTLQARPASQQAGVPLKLGPSYTPSAAVSAAVKSNPRIRKPTRKARSSMPNTPVPAPMIEHHRPMALPVLGDKENILPPFRVGQEKLSGPRLATMEPALNPSPPNSPLDQGPLASLSPNQRTWGLQHFRHPMMLSGPLIKLPFAVGKEATPSPSDQLEEEAAKALSGMRMCR</sequence>
<dbReference type="GO" id="GO:0070403">
    <property type="term" value="F:NAD+ binding"/>
    <property type="evidence" value="ECO:0007669"/>
    <property type="project" value="InterPro"/>
</dbReference>
<feature type="compositionally biased region" description="Polar residues" evidence="5">
    <location>
        <begin position="178"/>
        <end position="196"/>
    </location>
</feature>
<reference evidence="7" key="1">
    <citation type="submission" date="2021-03" db="EMBL/GenBank/DDBJ databases">
        <title>Revisited historic fungal species revealed as producer of novel bioactive compounds through whole genome sequencing and comparative genomics.</title>
        <authorList>
            <person name="Vignolle G.A."/>
            <person name="Hochenegger N."/>
            <person name="Mach R.L."/>
            <person name="Mach-Aigner A.R."/>
            <person name="Javad Rahimi M."/>
            <person name="Salim K.A."/>
            <person name="Chan C.M."/>
            <person name="Lim L.B.L."/>
            <person name="Cai F."/>
            <person name="Druzhinina I.S."/>
            <person name="U'Ren J.M."/>
            <person name="Derntl C."/>
        </authorList>
    </citation>
    <scope>NUCLEOTIDE SEQUENCE</scope>
    <source>
        <strain evidence="7">TUCIM 5799</strain>
    </source>
</reference>
<feature type="region of interest" description="Disordered" evidence="5">
    <location>
        <begin position="864"/>
        <end position="896"/>
    </location>
</feature>
<feature type="compositionally biased region" description="Basic and acidic residues" evidence="5">
    <location>
        <begin position="615"/>
        <end position="640"/>
    </location>
</feature>
<gene>
    <name evidence="7" type="ORF">JX265_011168</name>
</gene>
<feature type="region of interest" description="Disordered" evidence="5">
    <location>
        <begin position="362"/>
        <end position="424"/>
    </location>
</feature>
<dbReference type="InterPro" id="IPR050134">
    <property type="entry name" value="NAD-dep_sirtuin_deacylases"/>
</dbReference>
<feature type="region of interest" description="Disordered" evidence="5">
    <location>
        <begin position="67"/>
        <end position="283"/>
    </location>
</feature>
<protein>
    <recommendedName>
        <fullName evidence="6">Deacetylase sirtuin-type domain-containing protein</fullName>
    </recommendedName>
</protein>
<feature type="compositionally biased region" description="Basic and acidic residues" evidence="5">
    <location>
        <begin position="677"/>
        <end position="690"/>
    </location>
</feature>